<dbReference type="eggNOG" id="KOG4655">
    <property type="taxonomic scope" value="Eukaryota"/>
</dbReference>
<dbReference type="Gene3D" id="3.10.290.10">
    <property type="entry name" value="RNA-binding S4 domain"/>
    <property type="match status" value="1"/>
</dbReference>
<dbReference type="GO" id="GO:0042274">
    <property type="term" value="P:ribosomal small subunit biogenesis"/>
    <property type="evidence" value="ECO:0007669"/>
    <property type="project" value="TreeGrafter"/>
</dbReference>
<dbReference type="GO" id="GO:0019843">
    <property type="term" value="F:rRNA binding"/>
    <property type="evidence" value="ECO:0007669"/>
    <property type="project" value="InterPro"/>
</dbReference>
<dbReference type="PANTHER" id="PTHR11831">
    <property type="entry name" value="30S 40S RIBOSOMAL PROTEIN"/>
    <property type="match status" value="1"/>
</dbReference>
<dbReference type="InterPro" id="IPR022801">
    <property type="entry name" value="Ribosomal_uS4"/>
</dbReference>
<dbReference type="CDD" id="cd00165">
    <property type="entry name" value="S4"/>
    <property type="match status" value="1"/>
</dbReference>
<feature type="domain" description="RNA-binding S4" evidence="8">
    <location>
        <begin position="107"/>
        <end position="170"/>
    </location>
</feature>
<gene>
    <name evidence="10" type="ORF">BXYJ_LOCUS2019</name>
</gene>
<evidence type="ECO:0000259" key="9">
    <source>
        <dbReference type="SMART" id="SM01390"/>
    </source>
</evidence>
<keyword evidence="5" id="KW-0539">Nucleus</keyword>
<accession>A0A1I7RVD7</accession>
<evidence type="ECO:0000256" key="7">
    <source>
        <dbReference type="PROSITE-ProRule" id="PRU00182"/>
    </source>
</evidence>
<evidence type="ECO:0000256" key="2">
    <source>
        <dbReference type="ARBA" id="ARBA00007465"/>
    </source>
</evidence>
<comment type="similarity">
    <text evidence="2">Belongs to the universal ribosomal protein uS4 family.</text>
</comment>
<dbReference type="WBParaSite" id="BXY_0469800.1">
    <property type="protein sequence ID" value="BXY_0469800.1"/>
    <property type="gene ID" value="BXY_0469800"/>
</dbReference>
<dbReference type="PANTHER" id="PTHR11831:SF1">
    <property type="entry name" value="U3 SMALL NUCLEOLAR RIBONUCLEOPROTEIN PROTEIN IMP3"/>
    <property type="match status" value="1"/>
</dbReference>
<dbReference type="Pfam" id="PF01479">
    <property type="entry name" value="S4"/>
    <property type="match status" value="1"/>
</dbReference>
<protein>
    <submittedName>
        <fullName evidence="10">(pine wood nematode) hypothetical protein</fullName>
    </submittedName>
</protein>
<feature type="domain" description="Small ribosomal subunit protein uS4 N-terminal" evidence="9">
    <location>
        <begin position="4"/>
        <end position="106"/>
    </location>
</feature>
<keyword evidence="3" id="KW-0690">Ribosome biogenesis</keyword>
<dbReference type="InterPro" id="IPR036986">
    <property type="entry name" value="S4_RNA-bd_sf"/>
</dbReference>
<dbReference type="Proteomes" id="UP000095284">
    <property type="component" value="Unplaced"/>
</dbReference>
<evidence type="ECO:0000256" key="4">
    <source>
        <dbReference type="ARBA" id="ARBA00022884"/>
    </source>
</evidence>
<keyword evidence="6" id="KW-0687">Ribonucleoprotein</keyword>
<dbReference type="EMBL" id="CAJFDI010000001">
    <property type="protein sequence ID" value="CAD5210619.1"/>
    <property type="molecule type" value="Genomic_DNA"/>
</dbReference>
<dbReference type="GO" id="GO:0030515">
    <property type="term" value="F:snoRNA binding"/>
    <property type="evidence" value="ECO:0007669"/>
    <property type="project" value="TreeGrafter"/>
</dbReference>
<dbReference type="Proteomes" id="UP000582659">
    <property type="component" value="Unassembled WGS sequence"/>
</dbReference>
<evidence type="ECO:0000313" key="11">
    <source>
        <dbReference type="Proteomes" id="UP000095284"/>
    </source>
</evidence>
<dbReference type="Pfam" id="PF00163">
    <property type="entry name" value="Ribosomal_S4"/>
    <property type="match status" value="1"/>
</dbReference>
<dbReference type="SMR" id="A0A1I7RVD7"/>
<evidence type="ECO:0000256" key="6">
    <source>
        <dbReference type="ARBA" id="ARBA00023274"/>
    </source>
</evidence>
<organism evidence="11 13">
    <name type="scientific">Bursaphelenchus xylophilus</name>
    <name type="common">Pinewood nematode worm</name>
    <name type="synonym">Aphelenchoides xylophilus</name>
    <dbReference type="NCBI Taxonomy" id="6326"/>
    <lineage>
        <taxon>Eukaryota</taxon>
        <taxon>Metazoa</taxon>
        <taxon>Ecdysozoa</taxon>
        <taxon>Nematoda</taxon>
        <taxon>Chromadorea</taxon>
        <taxon>Rhabditida</taxon>
        <taxon>Tylenchina</taxon>
        <taxon>Tylenchomorpha</taxon>
        <taxon>Aphelenchoidea</taxon>
        <taxon>Aphelenchoididae</taxon>
        <taxon>Bursaphelenchus</taxon>
    </lineage>
</organism>
<dbReference type="InterPro" id="IPR002942">
    <property type="entry name" value="S4_RNA-bd"/>
</dbReference>
<dbReference type="SMART" id="SM00363">
    <property type="entry name" value="S4"/>
    <property type="match status" value="1"/>
</dbReference>
<reference evidence="13" key="1">
    <citation type="submission" date="2016-11" db="UniProtKB">
        <authorList>
            <consortium name="WormBaseParasite"/>
        </authorList>
    </citation>
    <scope>IDENTIFICATION</scope>
</reference>
<dbReference type="OrthoDB" id="10248812at2759"/>
<evidence type="ECO:0000313" key="13">
    <source>
        <dbReference type="WBParaSite" id="BXY_0469800.1"/>
    </source>
</evidence>
<dbReference type="PROSITE" id="PS50889">
    <property type="entry name" value="S4"/>
    <property type="match status" value="1"/>
</dbReference>
<sequence length="180" mass="21065">MVRKLKFHEQKLLKKVDFIDWKDNNLNENKVMAKFAIRKREEYTYYNKLAREVREFAKKIKDMPDKNPNKKVFVRQLLGKLYDVGLIITADTLERVDKISASTFCRRRLPTMMVKTGMMKSIRQATQMVEEGHVRVGANLITDPAYLVTRDLSDFITWAPGSKVGKHVKTYNNTVDDFDD</sequence>
<evidence type="ECO:0000256" key="1">
    <source>
        <dbReference type="ARBA" id="ARBA00004604"/>
    </source>
</evidence>
<dbReference type="SMART" id="SM01390">
    <property type="entry name" value="Ribosomal_S4"/>
    <property type="match status" value="1"/>
</dbReference>
<dbReference type="EMBL" id="CAJFCV020000001">
    <property type="protein sequence ID" value="CAG9086710.1"/>
    <property type="molecule type" value="Genomic_DNA"/>
</dbReference>
<keyword evidence="12" id="KW-1185">Reference proteome</keyword>
<comment type="subcellular location">
    <subcellularLocation>
        <location evidence="1">Nucleus</location>
        <location evidence="1">Nucleolus</location>
    </subcellularLocation>
</comment>
<keyword evidence="4 7" id="KW-0694">RNA-binding</keyword>
<dbReference type="InterPro" id="IPR001912">
    <property type="entry name" value="Ribosomal_uS4_N"/>
</dbReference>
<evidence type="ECO:0000313" key="10">
    <source>
        <dbReference type="EMBL" id="CAD5210619.1"/>
    </source>
</evidence>
<name>A0A1I7RVD7_BURXY</name>
<evidence type="ECO:0000256" key="5">
    <source>
        <dbReference type="ARBA" id="ARBA00023242"/>
    </source>
</evidence>
<evidence type="ECO:0000313" key="12">
    <source>
        <dbReference type="Proteomes" id="UP000659654"/>
    </source>
</evidence>
<evidence type="ECO:0000259" key="8">
    <source>
        <dbReference type="SMART" id="SM00363"/>
    </source>
</evidence>
<dbReference type="GO" id="GO:0032040">
    <property type="term" value="C:small-subunit processome"/>
    <property type="evidence" value="ECO:0007669"/>
    <property type="project" value="TreeGrafter"/>
</dbReference>
<proteinExistence type="inferred from homology"/>
<dbReference type="GO" id="GO:0006364">
    <property type="term" value="P:rRNA processing"/>
    <property type="evidence" value="ECO:0007669"/>
    <property type="project" value="TreeGrafter"/>
</dbReference>
<dbReference type="GO" id="GO:0034457">
    <property type="term" value="C:Mpp10 complex"/>
    <property type="evidence" value="ECO:0007669"/>
    <property type="project" value="TreeGrafter"/>
</dbReference>
<reference evidence="10" key="2">
    <citation type="submission" date="2020-09" db="EMBL/GenBank/DDBJ databases">
        <authorList>
            <person name="Kikuchi T."/>
        </authorList>
    </citation>
    <scope>NUCLEOTIDE SEQUENCE</scope>
    <source>
        <strain evidence="10">Ka4C1</strain>
    </source>
</reference>
<dbReference type="SUPFAM" id="SSF55174">
    <property type="entry name" value="Alpha-L RNA-binding motif"/>
    <property type="match status" value="1"/>
</dbReference>
<dbReference type="Proteomes" id="UP000659654">
    <property type="component" value="Unassembled WGS sequence"/>
</dbReference>
<evidence type="ECO:0000256" key="3">
    <source>
        <dbReference type="ARBA" id="ARBA00022517"/>
    </source>
</evidence>
<dbReference type="AlphaFoldDB" id="A0A1I7RVD7"/>